<evidence type="ECO:0000313" key="1">
    <source>
        <dbReference type="EMBL" id="SHI67835.1"/>
    </source>
</evidence>
<sequence>MSRLARQEWTALAHSHRERVEAELADVSYRRVRGLRHPVDDFLFHYYNLRPSHLAQWHPGVGVVLVDAPEFVALPFYLPGPDAVFDAPGFVAKRRGTIGTARRLLAASAAAAPRFDCFGMHEWAMVYRLGPGETRHPYLKLRFEPEELAQIVDDTGCRCSHFDAFRFFTAPAKPLNLLEPTRQRQAELDQPGCLHVNMDLYKWAGKLSPAVPTELLFDTFLLARQIREVDMAASAYDLTDWGIAPIRVETPTGRAEYAALQRDFHRRAAPLRSRLLGWVDKLLAAAGNPAMG</sequence>
<dbReference type="EMBL" id="FQZG01000011">
    <property type="protein sequence ID" value="SHI67835.1"/>
    <property type="molecule type" value="Genomic_DNA"/>
</dbReference>
<dbReference type="OrthoDB" id="9790578at2"/>
<reference evidence="1 2" key="1">
    <citation type="submission" date="2016-11" db="EMBL/GenBank/DDBJ databases">
        <authorList>
            <person name="Jaros S."/>
            <person name="Januszkiewicz K."/>
            <person name="Wedrychowicz H."/>
        </authorList>
    </citation>
    <scope>NUCLEOTIDE SEQUENCE [LARGE SCALE GENOMIC DNA]</scope>
    <source>
        <strain evidence="1 2">DSM 12906</strain>
    </source>
</reference>
<organism evidence="1 2">
    <name type="scientific">Tessaracoccus bendigoensis DSM 12906</name>
    <dbReference type="NCBI Taxonomy" id="1123357"/>
    <lineage>
        <taxon>Bacteria</taxon>
        <taxon>Bacillati</taxon>
        <taxon>Actinomycetota</taxon>
        <taxon>Actinomycetes</taxon>
        <taxon>Propionibacteriales</taxon>
        <taxon>Propionibacteriaceae</taxon>
        <taxon>Tessaracoccus</taxon>
    </lineage>
</organism>
<gene>
    <name evidence="1" type="ORF">SAMN02745244_00832</name>
</gene>
<name>A0A1M6D3G4_9ACTN</name>
<evidence type="ECO:0008006" key="3">
    <source>
        <dbReference type="Google" id="ProtNLM"/>
    </source>
</evidence>
<proteinExistence type="predicted"/>
<dbReference type="Proteomes" id="UP000184512">
    <property type="component" value="Unassembled WGS sequence"/>
</dbReference>
<dbReference type="STRING" id="1123357.SAMN02745244_00832"/>
<keyword evidence="2" id="KW-1185">Reference proteome</keyword>
<evidence type="ECO:0000313" key="2">
    <source>
        <dbReference type="Proteomes" id="UP000184512"/>
    </source>
</evidence>
<dbReference type="AlphaFoldDB" id="A0A1M6D3G4"/>
<dbReference type="RefSeq" id="WP_073186293.1">
    <property type="nucleotide sequence ID" value="NZ_FQZG01000011.1"/>
</dbReference>
<protein>
    <recommendedName>
        <fullName evidence="3">3-methyladenine DNA glycosylase</fullName>
    </recommendedName>
</protein>
<accession>A0A1M6D3G4</accession>